<dbReference type="AlphaFoldDB" id="A0A9Q1CHJ7"/>
<reference evidence="5" key="1">
    <citation type="submission" date="2021-10" db="EMBL/GenBank/DDBJ databases">
        <title>Tropical sea cucumber genome reveals ecological adaptation and Cuvierian tubules defense mechanism.</title>
        <authorList>
            <person name="Chen T."/>
        </authorList>
    </citation>
    <scope>NUCLEOTIDE SEQUENCE</scope>
    <source>
        <strain evidence="5">Nanhai2018</strain>
        <tissue evidence="5">Muscle</tissue>
    </source>
</reference>
<dbReference type="InterPro" id="IPR001164">
    <property type="entry name" value="ArfGAP_dom"/>
</dbReference>
<dbReference type="GO" id="GO:0005096">
    <property type="term" value="F:GTPase activator activity"/>
    <property type="evidence" value="ECO:0007669"/>
    <property type="project" value="InterPro"/>
</dbReference>
<dbReference type="SMART" id="SM00105">
    <property type="entry name" value="ArfGap"/>
    <property type="match status" value="1"/>
</dbReference>
<feature type="domain" description="Arf-GAP" evidence="4">
    <location>
        <begin position="15"/>
        <end position="144"/>
    </location>
</feature>
<dbReference type="GO" id="GO:0008270">
    <property type="term" value="F:zinc ion binding"/>
    <property type="evidence" value="ECO:0007669"/>
    <property type="project" value="UniProtKB-KW"/>
</dbReference>
<dbReference type="Gene3D" id="2.30.29.30">
    <property type="entry name" value="Pleckstrin-homology domain (PH domain)/Phosphotyrosine-binding domain (PTB)"/>
    <property type="match status" value="2"/>
</dbReference>
<organism evidence="5 6">
    <name type="scientific">Holothuria leucospilota</name>
    <name type="common">Black long sea cucumber</name>
    <name type="synonym">Mertensiothuria leucospilota</name>
    <dbReference type="NCBI Taxonomy" id="206669"/>
    <lineage>
        <taxon>Eukaryota</taxon>
        <taxon>Metazoa</taxon>
        <taxon>Echinodermata</taxon>
        <taxon>Eleutherozoa</taxon>
        <taxon>Echinozoa</taxon>
        <taxon>Holothuroidea</taxon>
        <taxon>Aspidochirotacea</taxon>
        <taxon>Aspidochirotida</taxon>
        <taxon>Holothuriidae</taxon>
        <taxon>Holothuria</taxon>
    </lineage>
</organism>
<comment type="caution">
    <text evidence="5">The sequence shown here is derived from an EMBL/GenBank/DDBJ whole genome shotgun (WGS) entry which is preliminary data.</text>
</comment>
<keyword evidence="1" id="KW-0862">Zinc</keyword>
<dbReference type="GO" id="GO:0005737">
    <property type="term" value="C:cytoplasm"/>
    <property type="evidence" value="ECO:0007669"/>
    <property type="project" value="TreeGrafter"/>
</dbReference>
<evidence type="ECO:0000313" key="6">
    <source>
        <dbReference type="Proteomes" id="UP001152320"/>
    </source>
</evidence>
<dbReference type="PANTHER" id="PTHR46021">
    <property type="entry name" value="ARF-GAP WITH DUAL PH DOMAIN-CONTAINING PROTEIN 1-LIKE PROTEIN"/>
    <property type="match status" value="1"/>
</dbReference>
<dbReference type="SMART" id="SM00233">
    <property type="entry name" value="PH"/>
    <property type="match status" value="2"/>
</dbReference>
<sequence length="755" mass="86375">MADECSTQHENKKISAVIKTIRTLPGNELCADCNKCNCPQCSVKSEPNWISEELQIIVCSECKTIHERVTETAFRSLQVPSDWTLESIKKVSHISNSATNEIYEHDLPVAFRKPTKCFDWRFREHWIKSKYKKKDFRERKNLPRYLWGTKTGYLWKRGRDDSLFMRRWFVLDIENNPVLKYYSDANEEQLKGEIPLMSLDLCLTSEEKMEHPNAMQIFCKEGRGMVPRVIYLYSETPKDLVEWYQTIRIRKSLQLSKEEPHLSDSMQLKRLGKDILHEGYLWKTGKSGRETFRRRWFVLHGRELHYFKDPLDANPKGTVSLETDGISVILSGQKDKLGFHFKLKTPQRLFPLIAEDEQQRELWIKAIHQSCYEEDIVSHKSNGKASTLPVRLTHDPTEIPPQVPLRNNKSLPLPPSSSTPLSEGSNSDSDCMEEMLGLNYVYLENGRILAHEDWEPQKGMMVKGEVLMLKIPPHGLEFTSGSGDITVTVQKIDLMEIANSKLFGDVAFTVKCQGSPSFPAVTAPMEIELYHCAILASTENLKSLLWIEEASTWKQVLSSDERFKCKISENTFNISSKFFGGMVASVDGANVLGKRMRCAAFCKFEENSKNLEIIVYIFNNHVSDFMWKMIEMNETSRMGTKLVDISKEFSLLKENKGLLLSIETIEGLQLMPGNFTTLSIPFDEVWSKSYVSYHIELIQSAKTGHCQLVVSQEIPVNGGNSAVLNLTHSTEDYMEIQVEGTTSIPIYEAIGSVHQ</sequence>
<keyword evidence="1" id="KW-0863">Zinc-finger</keyword>
<evidence type="ECO:0000259" key="3">
    <source>
        <dbReference type="PROSITE" id="PS50003"/>
    </source>
</evidence>
<dbReference type="OrthoDB" id="10266696at2759"/>
<dbReference type="Gene3D" id="1.10.220.150">
    <property type="entry name" value="Arf GTPase activating protein"/>
    <property type="match status" value="1"/>
</dbReference>
<dbReference type="InterPro" id="IPR011993">
    <property type="entry name" value="PH-like_dom_sf"/>
</dbReference>
<proteinExistence type="predicted"/>
<dbReference type="GO" id="GO:0005547">
    <property type="term" value="F:phosphatidylinositol-3,4,5-trisphosphate binding"/>
    <property type="evidence" value="ECO:0007669"/>
    <property type="project" value="TreeGrafter"/>
</dbReference>
<dbReference type="PROSITE" id="PS50115">
    <property type="entry name" value="ARFGAP"/>
    <property type="match status" value="1"/>
</dbReference>
<evidence type="ECO:0000256" key="1">
    <source>
        <dbReference type="PROSITE-ProRule" id="PRU00288"/>
    </source>
</evidence>
<keyword evidence="6" id="KW-1185">Reference proteome</keyword>
<feature type="domain" description="PH" evidence="3">
    <location>
        <begin position="274"/>
        <end position="372"/>
    </location>
</feature>
<gene>
    <name evidence="5" type="ORF">HOLleu_08442</name>
</gene>
<feature type="domain" description="PH" evidence="3">
    <location>
        <begin position="147"/>
        <end position="252"/>
    </location>
</feature>
<feature type="region of interest" description="Disordered" evidence="2">
    <location>
        <begin position="383"/>
        <end position="428"/>
    </location>
</feature>
<accession>A0A9Q1CHJ7</accession>
<dbReference type="InterPro" id="IPR001849">
    <property type="entry name" value="PH_domain"/>
</dbReference>
<feature type="compositionally biased region" description="Low complexity" evidence="2">
    <location>
        <begin position="418"/>
        <end position="427"/>
    </location>
</feature>
<dbReference type="GO" id="GO:0005886">
    <property type="term" value="C:plasma membrane"/>
    <property type="evidence" value="ECO:0007669"/>
    <property type="project" value="TreeGrafter"/>
</dbReference>
<dbReference type="InterPro" id="IPR038508">
    <property type="entry name" value="ArfGAP_dom_sf"/>
</dbReference>
<keyword evidence="1" id="KW-0479">Metal-binding</keyword>
<dbReference type="Pfam" id="PF00169">
    <property type="entry name" value="PH"/>
    <property type="match status" value="2"/>
</dbReference>
<name>A0A9Q1CHJ7_HOLLE</name>
<dbReference type="PANTHER" id="PTHR46021:SF2">
    <property type="entry name" value="ARF-GAP WITH DUAL PH DOMAIN-CONTAINING PROTEIN 1"/>
    <property type="match status" value="1"/>
</dbReference>
<protein>
    <submittedName>
        <fullName evidence="5">Arf-GAP with dual PH domain-containing protein 1</fullName>
    </submittedName>
</protein>
<dbReference type="Pfam" id="PF01412">
    <property type="entry name" value="ArfGap"/>
    <property type="match status" value="1"/>
</dbReference>
<dbReference type="SUPFAM" id="SSF50729">
    <property type="entry name" value="PH domain-like"/>
    <property type="match status" value="2"/>
</dbReference>
<dbReference type="SUPFAM" id="SSF57863">
    <property type="entry name" value="ArfGap/RecO-like zinc finger"/>
    <property type="match status" value="1"/>
</dbReference>
<dbReference type="EMBL" id="JAIZAY010000003">
    <property type="protein sequence ID" value="KAJ8045431.1"/>
    <property type="molecule type" value="Genomic_DNA"/>
</dbReference>
<evidence type="ECO:0000259" key="4">
    <source>
        <dbReference type="PROSITE" id="PS50115"/>
    </source>
</evidence>
<evidence type="ECO:0000313" key="5">
    <source>
        <dbReference type="EMBL" id="KAJ8045431.1"/>
    </source>
</evidence>
<dbReference type="InterPro" id="IPR052589">
    <property type="entry name" value="Arf-GAP_dual-PH_domain"/>
</dbReference>
<dbReference type="InterPro" id="IPR037278">
    <property type="entry name" value="ARFGAP/RecO"/>
</dbReference>
<evidence type="ECO:0000256" key="2">
    <source>
        <dbReference type="SAM" id="MobiDB-lite"/>
    </source>
</evidence>
<dbReference type="PROSITE" id="PS50003">
    <property type="entry name" value="PH_DOMAIN"/>
    <property type="match status" value="2"/>
</dbReference>
<dbReference type="Proteomes" id="UP001152320">
    <property type="component" value="Chromosome 3"/>
</dbReference>